<dbReference type="EMBL" id="CAIJDE010000036">
    <property type="protein sequence ID" value="CAC9974103.1"/>
    <property type="molecule type" value="Genomic_DNA"/>
</dbReference>
<organism evidence="1 2">
    <name type="scientific">Flavobacterium panici</name>
    <dbReference type="NCBI Taxonomy" id="2654843"/>
    <lineage>
        <taxon>Bacteria</taxon>
        <taxon>Pseudomonadati</taxon>
        <taxon>Bacteroidota</taxon>
        <taxon>Flavobacteriia</taxon>
        <taxon>Flavobacteriales</taxon>
        <taxon>Flavobacteriaceae</taxon>
        <taxon>Flavobacterium</taxon>
    </lineage>
</organism>
<keyword evidence="2" id="KW-1185">Reference proteome</keyword>
<evidence type="ECO:0000313" key="1">
    <source>
        <dbReference type="EMBL" id="CAC9974103.1"/>
    </source>
</evidence>
<proteinExistence type="predicted"/>
<dbReference type="AlphaFoldDB" id="A0A9N8P1J0"/>
<gene>
    <name evidence="1" type="ORF">FLAPXU55_01796</name>
</gene>
<accession>A0A9N8P1J0</accession>
<reference evidence="1 2" key="1">
    <citation type="submission" date="2020-06" db="EMBL/GenBank/DDBJ databases">
        <authorList>
            <person name="Criscuolo A."/>
        </authorList>
    </citation>
    <scope>NUCLEOTIDE SEQUENCE [LARGE SCALE GENOMIC DNA]</scope>
    <source>
        <strain evidence="1">PXU-55</strain>
    </source>
</reference>
<sequence length="59" mass="6606">MPAVYNFINIDFRSLGSIFFVLCPFPVVSSTNKIDPVSNFLFSPKEVSISTPPSNKTMY</sequence>
<name>A0A9N8P1J0_9FLAO</name>
<evidence type="ECO:0000313" key="2">
    <source>
        <dbReference type="Proteomes" id="UP000533639"/>
    </source>
</evidence>
<dbReference type="Proteomes" id="UP000533639">
    <property type="component" value="Unassembled WGS sequence"/>
</dbReference>
<comment type="caution">
    <text evidence="1">The sequence shown here is derived from an EMBL/GenBank/DDBJ whole genome shotgun (WGS) entry which is preliminary data.</text>
</comment>
<protein>
    <submittedName>
        <fullName evidence="1">Uncharacterized protein</fullName>
    </submittedName>
</protein>